<accession>A0A811VG00</accession>
<feature type="non-terminal residue" evidence="1">
    <location>
        <position position="51"/>
    </location>
</feature>
<keyword evidence="2" id="KW-1185">Reference proteome</keyword>
<proteinExistence type="predicted"/>
<dbReference type="AlphaFoldDB" id="A0A811VG00"/>
<evidence type="ECO:0000313" key="2">
    <source>
        <dbReference type="Proteomes" id="UP000606786"/>
    </source>
</evidence>
<evidence type="ECO:0000313" key="1">
    <source>
        <dbReference type="EMBL" id="CAD7013103.1"/>
    </source>
</evidence>
<dbReference type="Proteomes" id="UP000606786">
    <property type="component" value="Unassembled WGS sequence"/>
</dbReference>
<name>A0A811VG00_CERCA</name>
<reference evidence="1" key="1">
    <citation type="submission" date="2020-11" db="EMBL/GenBank/DDBJ databases">
        <authorList>
            <person name="Whitehead M."/>
        </authorList>
    </citation>
    <scope>NUCLEOTIDE SEQUENCE</scope>
    <source>
        <strain evidence="1">EGII</strain>
    </source>
</reference>
<comment type="caution">
    <text evidence="1">The sequence shown here is derived from an EMBL/GenBank/DDBJ whole genome shotgun (WGS) entry which is preliminary data.</text>
</comment>
<protein>
    <submittedName>
        <fullName evidence="1">(Mediterranean fruit fly) hypothetical protein</fullName>
    </submittedName>
</protein>
<sequence>MAKSGLITGLLEFKCAFKDKCFSNNPQLVQALERDINVAFLTIDRQNKDYK</sequence>
<organism evidence="1 2">
    <name type="scientific">Ceratitis capitata</name>
    <name type="common">Mediterranean fruit fly</name>
    <name type="synonym">Tephritis capitata</name>
    <dbReference type="NCBI Taxonomy" id="7213"/>
    <lineage>
        <taxon>Eukaryota</taxon>
        <taxon>Metazoa</taxon>
        <taxon>Ecdysozoa</taxon>
        <taxon>Arthropoda</taxon>
        <taxon>Hexapoda</taxon>
        <taxon>Insecta</taxon>
        <taxon>Pterygota</taxon>
        <taxon>Neoptera</taxon>
        <taxon>Endopterygota</taxon>
        <taxon>Diptera</taxon>
        <taxon>Brachycera</taxon>
        <taxon>Muscomorpha</taxon>
        <taxon>Tephritoidea</taxon>
        <taxon>Tephritidae</taxon>
        <taxon>Ceratitis</taxon>
        <taxon>Ceratitis</taxon>
    </lineage>
</organism>
<gene>
    <name evidence="1" type="ORF">CCAP1982_LOCUS21177</name>
</gene>
<dbReference type="EMBL" id="CAJHJT010000056">
    <property type="protein sequence ID" value="CAD7013103.1"/>
    <property type="molecule type" value="Genomic_DNA"/>
</dbReference>